<sequence length="151" mass="16944">MTKHRILAEHENDNRVHRLETTDGGFRVRHLRRQGAPNENTLVEVETWTRPVNEDTAPARRGALEQAIRIFSDEAGVTIGEVEHAVAEQTVMQAAANVLRPTGPPITEQTEIEIATVGDLRRILERMTDSDPIWYLDFSCHGTKTPVTVTP</sequence>
<dbReference type="AlphaFoldDB" id="A0A0F9CA37"/>
<proteinExistence type="predicted"/>
<accession>A0A0F9CA37</accession>
<evidence type="ECO:0000313" key="1">
    <source>
        <dbReference type="EMBL" id="KKK99234.1"/>
    </source>
</evidence>
<name>A0A0F9CA37_9ZZZZ</name>
<comment type="caution">
    <text evidence="1">The sequence shown here is derived from an EMBL/GenBank/DDBJ whole genome shotgun (WGS) entry which is preliminary data.</text>
</comment>
<organism evidence="1">
    <name type="scientific">marine sediment metagenome</name>
    <dbReference type="NCBI Taxonomy" id="412755"/>
    <lineage>
        <taxon>unclassified sequences</taxon>
        <taxon>metagenomes</taxon>
        <taxon>ecological metagenomes</taxon>
    </lineage>
</organism>
<gene>
    <name evidence="1" type="ORF">LCGC14_2634820</name>
</gene>
<feature type="non-terminal residue" evidence="1">
    <location>
        <position position="151"/>
    </location>
</feature>
<reference evidence="1" key="1">
    <citation type="journal article" date="2015" name="Nature">
        <title>Complex archaea that bridge the gap between prokaryotes and eukaryotes.</title>
        <authorList>
            <person name="Spang A."/>
            <person name="Saw J.H."/>
            <person name="Jorgensen S.L."/>
            <person name="Zaremba-Niedzwiedzka K."/>
            <person name="Martijn J."/>
            <person name="Lind A.E."/>
            <person name="van Eijk R."/>
            <person name="Schleper C."/>
            <person name="Guy L."/>
            <person name="Ettema T.J."/>
        </authorList>
    </citation>
    <scope>NUCLEOTIDE SEQUENCE</scope>
</reference>
<dbReference type="EMBL" id="LAZR01045290">
    <property type="protein sequence ID" value="KKK99234.1"/>
    <property type="molecule type" value="Genomic_DNA"/>
</dbReference>
<protein>
    <submittedName>
        <fullName evidence="1">Uncharacterized protein</fullName>
    </submittedName>
</protein>